<dbReference type="Pfam" id="PF01546">
    <property type="entry name" value="Peptidase_M20"/>
    <property type="match status" value="1"/>
</dbReference>
<evidence type="ECO:0000259" key="3">
    <source>
        <dbReference type="Pfam" id="PF07687"/>
    </source>
</evidence>
<evidence type="ECO:0000256" key="2">
    <source>
        <dbReference type="ARBA" id="ARBA00022801"/>
    </source>
</evidence>
<keyword evidence="2" id="KW-0378">Hydrolase</keyword>
<evidence type="ECO:0000256" key="1">
    <source>
        <dbReference type="ARBA" id="ARBA00022723"/>
    </source>
</evidence>
<dbReference type="InterPro" id="IPR002933">
    <property type="entry name" value="Peptidase_M20"/>
</dbReference>
<name>A0A2R6BGW2_9ARCH</name>
<dbReference type="Pfam" id="PF07687">
    <property type="entry name" value="M20_dimer"/>
    <property type="match status" value="1"/>
</dbReference>
<dbReference type="GO" id="GO:0046872">
    <property type="term" value="F:metal ion binding"/>
    <property type="evidence" value="ECO:0007669"/>
    <property type="project" value="UniProtKB-KW"/>
</dbReference>
<dbReference type="AlphaFoldDB" id="A0A2R6BGW2"/>
<dbReference type="SUPFAM" id="SSF55031">
    <property type="entry name" value="Bacterial exopeptidase dimerisation domain"/>
    <property type="match status" value="1"/>
</dbReference>
<dbReference type="Proteomes" id="UP000240681">
    <property type="component" value="Unassembled WGS sequence"/>
</dbReference>
<gene>
    <name evidence="4" type="ORF">B9Q09_00250</name>
</gene>
<dbReference type="SUPFAM" id="SSF53187">
    <property type="entry name" value="Zn-dependent exopeptidases"/>
    <property type="match status" value="1"/>
</dbReference>
<dbReference type="Gene3D" id="3.40.630.10">
    <property type="entry name" value="Zn peptidases"/>
    <property type="match status" value="2"/>
</dbReference>
<organism evidence="4 5">
    <name type="scientific">Candidatus Marsarchaeota G2 archaeon ECH_B_SAG-C16</name>
    <dbReference type="NCBI Taxonomy" id="1978163"/>
    <lineage>
        <taxon>Archaea</taxon>
        <taxon>Candidatus Marsarchaeota</taxon>
        <taxon>Candidatus Marsarchaeota group 2</taxon>
    </lineage>
</organism>
<feature type="domain" description="Peptidase M20 dimerisation" evidence="3">
    <location>
        <begin position="205"/>
        <end position="338"/>
    </location>
</feature>
<comment type="caution">
    <text evidence="4">The sequence shown here is derived from an EMBL/GenBank/DDBJ whole genome shotgun (WGS) entry which is preliminary data.</text>
</comment>
<evidence type="ECO:0000313" key="4">
    <source>
        <dbReference type="EMBL" id="PSN97856.1"/>
    </source>
</evidence>
<reference evidence="4 5" key="1">
    <citation type="submission" date="2017-04" db="EMBL/GenBank/DDBJ databases">
        <title>Novel microbial lineages endemic to geothermal iron-oxide mats fill important gaps in the evolutionary history of Archaea.</title>
        <authorList>
            <person name="Jay Z.J."/>
            <person name="Beam J.P."/>
            <person name="Dlakic M."/>
            <person name="Rusch D.B."/>
            <person name="Kozubal M.A."/>
            <person name="Inskeep W.P."/>
        </authorList>
    </citation>
    <scope>NUCLEOTIDE SEQUENCE [LARGE SCALE GENOMIC DNA]</scope>
    <source>
        <strain evidence="4">ECH_B_SAG-C16</strain>
    </source>
</reference>
<dbReference type="InterPro" id="IPR011650">
    <property type="entry name" value="Peptidase_M20_dimer"/>
</dbReference>
<dbReference type="Gene3D" id="3.30.70.360">
    <property type="match status" value="1"/>
</dbReference>
<accession>A0A2R6BGW2</accession>
<evidence type="ECO:0000313" key="5">
    <source>
        <dbReference type="Proteomes" id="UP000240681"/>
    </source>
</evidence>
<keyword evidence="1" id="KW-0479">Metal-binding</keyword>
<sequence length="442" mass="48219">MGGVGLSMCSIFFFCMIDVDALTGRVSRAREEVVGFLRRLISLEAGDQAQSSRGIQMFLKDYLEGLGIRVDTHSVDDVCAITSNIGGDHRGGLILYSHCDVVPPGRLDRWLYPPFEGRVVGGRVYGRGSADMLGGLAAEVFAFSVLIGCEAELSSGVCFVSVPDEEDWRRTPTGWGFSDWLLRTRRLTGEACIMGEPSGLGGICVGERGDYWVNLRARGDAGHGSLGEYDHNVFVRLFRALDELHRAVCSHVALPPPEVAPLLEDSYPVLAVELGVPVAELRAKRMLESPSMNVGRVRGGVMVNVLPDECEAEVAFCVPIGMTWRELHNRVLSTLRSNGHREVEPSVVEGSQSDPSYTPPQSRIVGALSEAVKETLGDRPKAYVTQATSDANVFRAHGIPTCLYGPGHMGVAHCFNEHVDIEDIVRAAQVYVRTILKYCVQK</sequence>
<dbReference type="PANTHER" id="PTHR43808">
    <property type="entry name" value="ACETYLORNITHINE DEACETYLASE"/>
    <property type="match status" value="1"/>
</dbReference>
<dbReference type="InterPro" id="IPR050072">
    <property type="entry name" value="Peptidase_M20A"/>
</dbReference>
<dbReference type="PANTHER" id="PTHR43808:SF32">
    <property type="entry name" value="ARGE_DAPE-RELATED DEACYLASE"/>
    <property type="match status" value="1"/>
</dbReference>
<proteinExistence type="predicted"/>
<dbReference type="InterPro" id="IPR036264">
    <property type="entry name" value="Bact_exopeptidase_dim_dom"/>
</dbReference>
<dbReference type="EMBL" id="NEXK01000004">
    <property type="protein sequence ID" value="PSN97856.1"/>
    <property type="molecule type" value="Genomic_DNA"/>
</dbReference>
<protein>
    <recommendedName>
        <fullName evidence="3">Peptidase M20 dimerisation domain-containing protein</fullName>
    </recommendedName>
</protein>
<dbReference type="GO" id="GO:0016787">
    <property type="term" value="F:hydrolase activity"/>
    <property type="evidence" value="ECO:0007669"/>
    <property type="project" value="UniProtKB-KW"/>
</dbReference>